<proteinExistence type="inferred from homology"/>
<dbReference type="Gene3D" id="3.30.370.10">
    <property type="entry name" value="Barstar-like"/>
    <property type="match status" value="1"/>
</dbReference>
<dbReference type="EMBL" id="CP060139">
    <property type="protein sequence ID" value="QNR25029.1"/>
    <property type="molecule type" value="Genomic_DNA"/>
</dbReference>
<gene>
    <name evidence="3" type="ORF">H4K34_04060</name>
</gene>
<dbReference type="Proteomes" id="UP000516305">
    <property type="component" value="Chromosome"/>
</dbReference>
<protein>
    <submittedName>
        <fullName evidence="3">Barstar family protein</fullName>
    </submittedName>
</protein>
<dbReference type="AlphaFoldDB" id="A0A7H0VH31"/>
<evidence type="ECO:0000313" key="3">
    <source>
        <dbReference type="EMBL" id="QNR25029.1"/>
    </source>
</evidence>
<organism evidence="3 4">
    <name type="scientific">Croceimicrobium hydrocarbonivorans</name>
    <dbReference type="NCBI Taxonomy" id="2761580"/>
    <lineage>
        <taxon>Bacteria</taxon>
        <taxon>Pseudomonadati</taxon>
        <taxon>Bacteroidota</taxon>
        <taxon>Flavobacteriia</taxon>
        <taxon>Flavobacteriales</taxon>
        <taxon>Owenweeksiaceae</taxon>
        <taxon>Croceimicrobium</taxon>
    </lineage>
</organism>
<evidence type="ECO:0000256" key="1">
    <source>
        <dbReference type="ARBA" id="ARBA00006845"/>
    </source>
</evidence>
<comment type="similarity">
    <text evidence="1">Belongs to the barstar family.</text>
</comment>
<sequence>MKEIEINGNHFSSLNGFYDELEAKLTQGLNWKIGRNFDALNDLLKGGFGVFDYEEKIRLTWINSKKSEKELGTEATLAYLKANLESCNPSMRTSVKAEIEILEQGGAKTLFNLIVELIEEHDHIVFSRA</sequence>
<reference evidence="3 4" key="1">
    <citation type="submission" date="2020-08" db="EMBL/GenBank/DDBJ databases">
        <title>Croceimicrobium hydrocarbonivorans gen. nov., sp. nov., a novel marine bacterium isolated from a bacterial consortium that degrades polyethylene terephthalate.</title>
        <authorList>
            <person name="Liu R."/>
        </authorList>
    </citation>
    <scope>NUCLEOTIDE SEQUENCE [LARGE SCALE GENOMIC DNA]</scope>
    <source>
        <strain evidence="3 4">A20-9</strain>
    </source>
</reference>
<feature type="domain" description="Barstar (barnase inhibitor)" evidence="2">
    <location>
        <begin position="1"/>
        <end position="75"/>
    </location>
</feature>
<dbReference type="KEGG" id="chyd:H4K34_04060"/>
<dbReference type="RefSeq" id="WP_210759554.1">
    <property type="nucleotide sequence ID" value="NZ_CP060139.1"/>
</dbReference>
<dbReference type="Pfam" id="PF01337">
    <property type="entry name" value="Barstar"/>
    <property type="match status" value="1"/>
</dbReference>
<evidence type="ECO:0000259" key="2">
    <source>
        <dbReference type="Pfam" id="PF01337"/>
    </source>
</evidence>
<dbReference type="InterPro" id="IPR000468">
    <property type="entry name" value="Barstar"/>
</dbReference>
<evidence type="ECO:0000313" key="4">
    <source>
        <dbReference type="Proteomes" id="UP000516305"/>
    </source>
</evidence>
<dbReference type="InterPro" id="IPR035905">
    <property type="entry name" value="Barstar-like_sf"/>
</dbReference>
<dbReference type="SUPFAM" id="SSF52038">
    <property type="entry name" value="Barstar-related"/>
    <property type="match status" value="1"/>
</dbReference>
<name>A0A7H0VH31_9FLAO</name>
<keyword evidence="4" id="KW-1185">Reference proteome</keyword>
<accession>A0A7H0VH31</accession>